<protein>
    <submittedName>
        <fullName evidence="2">Uncharacterized protein</fullName>
    </submittedName>
</protein>
<sequence length="112" mass="12462">MKTMKKLIPAAAVGVLSLGLFQSPIATAAIETPEGLEYYEKSNTGLTVKQLGRYMSGAQIDEGGTEIVAYDAKTFRAFSVNGAERTNRYHRFVRLEKRFNCRYSFIETGAIE</sequence>
<evidence type="ECO:0000256" key="1">
    <source>
        <dbReference type="SAM" id="SignalP"/>
    </source>
</evidence>
<gene>
    <name evidence="2" type="ORF">QWY13_03790</name>
</gene>
<dbReference type="EMBL" id="JAUJWU010000001">
    <property type="protein sequence ID" value="MDN7244606.1"/>
    <property type="molecule type" value="Genomic_DNA"/>
</dbReference>
<name>A0ABT8N9P4_9BACL</name>
<dbReference type="RefSeq" id="WP_301855046.1">
    <property type="nucleotide sequence ID" value="NZ_JAUJWU010000001.1"/>
</dbReference>
<feature type="signal peptide" evidence="1">
    <location>
        <begin position="1"/>
        <end position="28"/>
    </location>
</feature>
<proteinExistence type="predicted"/>
<dbReference type="Proteomes" id="UP001172142">
    <property type="component" value="Unassembled WGS sequence"/>
</dbReference>
<organism evidence="2 3">
    <name type="scientific">Planococcus shenhongbingii</name>
    <dbReference type="NCBI Taxonomy" id="3058398"/>
    <lineage>
        <taxon>Bacteria</taxon>
        <taxon>Bacillati</taxon>
        <taxon>Bacillota</taxon>
        <taxon>Bacilli</taxon>
        <taxon>Bacillales</taxon>
        <taxon>Caryophanaceae</taxon>
        <taxon>Planococcus</taxon>
    </lineage>
</organism>
<comment type="caution">
    <text evidence="2">The sequence shown here is derived from an EMBL/GenBank/DDBJ whole genome shotgun (WGS) entry which is preliminary data.</text>
</comment>
<feature type="chain" id="PRO_5045802065" evidence="1">
    <location>
        <begin position="29"/>
        <end position="112"/>
    </location>
</feature>
<reference evidence="2 3" key="1">
    <citation type="submission" date="2023-07" db="EMBL/GenBank/DDBJ databases">
        <title>Novel species in genus Planococcus.</title>
        <authorList>
            <person name="Ning S."/>
        </authorList>
    </citation>
    <scope>NUCLEOTIDE SEQUENCE [LARGE SCALE GENOMIC DNA]</scope>
    <source>
        <strain evidence="2 3">N017</strain>
    </source>
</reference>
<keyword evidence="3" id="KW-1185">Reference proteome</keyword>
<keyword evidence="1" id="KW-0732">Signal</keyword>
<evidence type="ECO:0000313" key="3">
    <source>
        <dbReference type="Proteomes" id="UP001172142"/>
    </source>
</evidence>
<accession>A0ABT8N9P4</accession>
<evidence type="ECO:0000313" key="2">
    <source>
        <dbReference type="EMBL" id="MDN7244606.1"/>
    </source>
</evidence>